<reference evidence="3" key="1">
    <citation type="journal article" date="2019" name="Int. J. Syst. Evol. Microbiol.">
        <title>The Global Catalogue of Microorganisms (GCM) 10K type strain sequencing project: providing services to taxonomists for standard genome sequencing and annotation.</title>
        <authorList>
            <consortium name="The Broad Institute Genomics Platform"/>
            <consortium name="The Broad Institute Genome Sequencing Center for Infectious Disease"/>
            <person name="Wu L."/>
            <person name="Ma J."/>
        </authorList>
    </citation>
    <scope>NUCLEOTIDE SEQUENCE [LARGE SCALE GENOMIC DNA]</scope>
    <source>
        <strain evidence="3">CCUG 61696</strain>
    </source>
</reference>
<gene>
    <name evidence="2" type="ORF">ACFQ4O_01565</name>
</gene>
<dbReference type="InterPro" id="IPR001753">
    <property type="entry name" value="Enoyl-CoA_hydra/iso"/>
</dbReference>
<dbReference type="Proteomes" id="UP001597171">
    <property type="component" value="Unassembled WGS sequence"/>
</dbReference>
<comment type="caution">
    <text evidence="2">The sequence shown here is derived from an EMBL/GenBank/DDBJ whole genome shotgun (WGS) entry which is preliminary data.</text>
</comment>
<comment type="similarity">
    <text evidence="1">Belongs to the enoyl-CoA hydratase/isomerase family.</text>
</comment>
<sequence length="273" mass="29471">MTDTAVLYRVEDGVAVLTLNRPDARNAVTQEMMRDLRRALAEANADDAVRAVALHGNGPCFSAGFDIKEQIENRPTGAEAWDGILRNEFETVMGFWRSRKPTVSAVHGACFGGSLQLATACDLTIASEETRFAEPELQFGATVVALTLPWLVAPKIAKEIILTGEANLSARRAYEIGLVNRITPTGAALDEALSVARRIAAMDPGLVQRTKGAINLAFEAAAMSDALEQALAIDLEIEAVGSPDKLRFLEIARTQGLKAAFAWRDSRFARDGD</sequence>
<dbReference type="EMBL" id="JBHTMX010000004">
    <property type="protein sequence ID" value="MFD1330682.1"/>
    <property type="molecule type" value="Genomic_DNA"/>
</dbReference>
<name>A0ABW3Z3C4_9HYPH</name>
<dbReference type="InterPro" id="IPR029045">
    <property type="entry name" value="ClpP/crotonase-like_dom_sf"/>
</dbReference>
<accession>A0ABW3Z3C4</accession>
<dbReference type="PANTHER" id="PTHR43802:SF1">
    <property type="entry name" value="IP11341P-RELATED"/>
    <property type="match status" value="1"/>
</dbReference>
<dbReference type="SUPFAM" id="SSF52096">
    <property type="entry name" value="ClpP/crotonase"/>
    <property type="match status" value="1"/>
</dbReference>
<evidence type="ECO:0000313" key="3">
    <source>
        <dbReference type="Proteomes" id="UP001597171"/>
    </source>
</evidence>
<dbReference type="Gene3D" id="3.90.226.10">
    <property type="entry name" value="2-enoyl-CoA Hydratase, Chain A, domain 1"/>
    <property type="match status" value="1"/>
</dbReference>
<organism evidence="2 3">
    <name type="scientific">Methylopila musalis</name>
    <dbReference type="NCBI Taxonomy" id="1134781"/>
    <lineage>
        <taxon>Bacteria</taxon>
        <taxon>Pseudomonadati</taxon>
        <taxon>Pseudomonadota</taxon>
        <taxon>Alphaproteobacteria</taxon>
        <taxon>Hyphomicrobiales</taxon>
        <taxon>Methylopilaceae</taxon>
        <taxon>Methylopila</taxon>
    </lineage>
</organism>
<keyword evidence="3" id="KW-1185">Reference proteome</keyword>
<dbReference type="PANTHER" id="PTHR43802">
    <property type="entry name" value="ENOYL-COA HYDRATASE"/>
    <property type="match status" value="1"/>
</dbReference>
<evidence type="ECO:0000313" key="2">
    <source>
        <dbReference type="EMBL" id="MFD1330682.1"/>
    </source>
</evidence>
<dbReference type="CDD" id="cd06558">
    <property type="entry name" value="crotonase-like"/>
    <property type="match status" value="1"/>
</dbReference>
<dbReference type="Pfam" id="PF00378">
    <property type="entry name" value="ECH_1"/>
    <property type="match status" value="1"/>
</dbReference>
<dbReference type="RefSeq" id="WP_378773865.1">
    <property type="nucleotide sequence ID" value="NZ_JBHTMX010000004.1"/>
</dbReference>
<protein>
    <submittedName>
        <fullName evidence="2">Enoyl-CoA hydratase/isomerase family protein</fullName>
    </submittedName>
</protein>
<evidence type="ECO:0000256" key="1">
    <source>
        <dbReference type="ARBA" id="ARBA00005254"/>
    </source>
</evidence>
<proteinExistence type="inferred from homology"/>